<reference evidence="1" key="1">
    <citation type="journal article" date="2014" name="Nat. Commun.">
        <title>The tobacco genome sequence and its comparison with those of tomato and potato.</title>
        <authorList>
            <person name="Sierro N."/>
            <person name="Battey J.N."/>
            <person name="Ouadi S."/>
            <person name="Bakaher N."/>
            <person name="Bovet L."/>
            <person name="Willig A."/>
            <person name="Goepfert S."/>
            <person name="Peitsch M.C."/>
            <person name="Ivanov N.V."/>
        </authorList>
    </citation>
    <scope>NUCLEOTIDE SEQUENCE [LARGE SCALE GENOMIC DNA]</scope>
</reference>
<keyword evidence="1" id="KW-1185">Reference proteome</keyword>
<evidence type="ECO:0000313" key="1">
    <source>
        <dbReference type="Proteomes" id="UP000790787"/>
    </source>
</evidence>
<sequence length="155" mass="17900">MIQSLNLPAGAGSFFSFWPENSFSAFGNRRITFRGRKNTHKASIYAAVFAEARRRRRPAESFYELLRVKQKASSTEIKAAYRSLAKVYLPDTGAQPEEFSDGRNFIEIHDPYATLSDPAARAIYELKKSTMLMPRCRISETKFCLTRRWETNQCW</sequence>
<name>A0AC58SF89_TOBAC</name>
<accession>A0AC58SF89</accession>
<evidence type="ECO:0000313" key="2">
    <source>
        <dbReference type="RefSeq" id="XP_075083637.1"/>
    </source>
</evidence>
<organism evidence="1 2">
    <name type="scientific">Nicotiana tabacum</name>
    <name type="common">Common tobacco</name>
    <dbReference type="NCBI Taxonomy" id="4097"/>
    <lineage>
        <taxon>Eukaryota</taxon>
        <taxon>Viridiplantae</taxon>
        <taxon>Streptophyta</taxon>
        <taxon>Embryophyta</taxon>
        <taxon>Tracheophyta</taxon>
        <taxon>Spermatophyta</taxon>
        <taxon>Magnoliopsida</taxon>
        <taxon>eudicotyledons</taxon>
        <taxon>Gunneridae</taxon>
        <taxon>Pentapetalae</taxon>
        <taxon>asterids</taxon>
        <taxon>lamiids</taxon>
        <taxon>Solanales</taxon>
        <taxon>Solanaceae</taxon>
        <taxon>Nicotianoideae</taxon>
        <taxon>Nicotianeae</taxon>
        <taxon>Nicotiana</taxon>
    </lineage>
</organism>
<dbReference type="RefSeq" id="XP_075083637.1">
    <property type="nucleotide sequence ID" value="XM_075227536.1"/>
</dbReference>
<reference evidence="2" key="2">
    <citation type="submission" date="2025-08" db="UniProtKB">
        <authorList>
            <consortium name="RefSeq"/>
        </authorList>
    </citation>
    <scope>IDENTIFICATION</scope>
    <source>
        <tissue evidence="2">Leaf</tissue>
    </source>
</reference>
<protein>
    <submittedName>
        <fullName evidence="2">Chaperone protein dnaJ 11, chloroplastic-like</fullName>
    </submittedName>
</protein>
<proteinExistence type="predicted"/>
<gene>
    <name evidence="2" type="primary">LOC142167372</name>
</gene>
<dbReference type="Proteomes" id="UP000790787">
    <property type="component" value="Chromosome 12"/>
</dbReference>